<dbReference type="OrthoDB" id="1491239at2"/>
<name>A0A069D5J7_9BACE</name>
<evidence type="ECO:0000256" key="1">
    <source>
        <dbReference type="SAM" id="SignalP"/>
    </source>
</evidence>
<comment type="caution">
    <text evidence="2">The sequence shown here is derived from an EMBL/GenBank/DDBJ whole genome shotgun (WGS) entry which is preliminary data.</text>
</comment>
<dbReference type="Proteomes" id="UP000027601">
    <property type="component" value="Unassembled WGS sequence"/>
</dbReference>
<reference evidence="2 3" key="1">
    <citation type="journal article" date="2015" name="Microbes Environ.">
        <title>Distribution and evolution of nitrogen fixation genes in the phylum bacteroidetes.</title>
        <authorList>
            <person name="Inoue J."/>
            <person name="Oshima K."/>
            <person name="Suda W."/>
            <person name="Sakamoto M."/>
            <person name="Iino T."/>
            <person name="Noda S."/>
            <person name="Hongoh Y."/>
            <person name="Hattori M."/>
            <person name="Ohkuma M."/>
        </authorList>
    </citation>
    <scope>NUCLEOTIDE SEQUENCE [LARGE SCALE GENOMIC DNA]</scope>
    <source>
        <strain evidence="2 3">JCM 15093</strain>
    </source>
</reference>
<dbReference type="Gene3D" id="2.40.160.60">
    <property type="entry name" value="Outer membrane protein transport protein (OMPP1/FadL/TodX)"/>
    <property type="match status" value="1"/>
</dbReference>
<protein>
    <submittedName>
        <fullName evidence="2">Putative outer membrane protein</fullName>
    </submittedName>
</protein>
<dbReference type="AlphaFoldDB" id="A0A069D5J7"/>
<sequence>MKYILFLLTWCVPTLMVAQNTTNSPTSMFGIGEVTTGDGGQYAGMGGVGIALRGNSFLNLTNPAALTEIDSLKFTIEAGVMGAYKKYTQSGIGNNSTVGNLNNLAVGFRILPRWYGALSISPISSVGYAITLDQQVEGTNGGIISSYFEGDGGLSRINLSNAFLIGKNLSLGANLSYITGTITQTETQGSATREETSRKTACYADLGMQYKYNLNKNNAFILGATYGFKQQLSQKNELSVSSTSDDTTIDKSEHSVKQYMPQFIGIGLSYNTPKWTLSGDYKWIQWDKMESSQSIVSYANQNLLKLGLAYTLGNPYRTPIKLMLGAGTSNSYVVIKKNEPQNYYISTGAAFTLKNKNIFSFGAKYSDQTKVNTGMPREQSLSFYLNISFSERAYRGKLQ</sequence>
<dbReference type="EMBL" id="BAJS01000024">
    <property type="protein sequence ID" value="GAK37590.1"/>
    <property type="molecule type" value="Genomic_DNA"/>
</dbReference>
<dbReference type="eggNOG" id="COG2067">
    <property type="taxonomic scope" value="Bacteria"/>
</dbReference>
<accession>A0A069D5J7</accession>
<organism evidence="2 3">
    <name type="scientific">Bacteroides graminisolvens DSM 19988 = JCM 15093</name>
    <dbReference type="NCBI Taxonomy" id="1121097"/>
    <lineage>
        <taxon>Bacteria</taxon>
        <taxon>Pseudomonadati</taxon>
        <taxon>Bacteroidota</taxon>
        <taxon>Bacteroidia</taxon>
        <taxon>Bacteroidales</taxon>
        <taxon>Bacteroidaceae</taxon>
        <taxon>Bacteroides</taxon>
    </lineage>
</organism>
<keyword evidence="1" id="KW-0732">Signal</keyword>
<dbReference type="RefSeq" id="WP_034782284.1">
    <property type="nucleotide sequence ID" value="NZ_ATZI01000019.1"/>
</dbReference>
<proteinExistence type="predicted"/>
<dbReference type="SUPFAM" id="SSF56935">
    <property type="entry name" value="Porins"/>
    <property type="match status" value="1"/>
</dbReference>
<keyword evidence="3" id="KW-1185">Reference proteome</keyword>
<gene>
    <name evidence="2" type="ORF">JCM15093_2852</name>
</gene>
<feature type="chain" id="PRO_5001659971" evidence="1">
    <location>
        <begin position="19"/>
        <end position="399"/>
    </location>
</feature>
<dbReference type="STRING" id="1121097.GCA_000428125_02859"/>
<evidence type="ECO:0000313" key="2">
    <source>
        <dbReference type="EMBL" id="GAK37590.1"/>
    </source>
</evidence>
<evidence type="ECO:0000313" key="3">
    <source>
        <dbReference type="Proteomes" id="UP000027601"/>
    </source>
</evidence>
<feature type="signal peptide" evidence="1">
    <location>
        <begin position="1"/>
        <end position="18"/>
    </location>
</feature>